<proteinExistence type="predicted"/>
<sequence>MSGNVPVGIVMVNPLNGRNWTRGIFGVNTETP</sequence>
<gene>
    <name evidence="1" type="ORF">Fuma_03611</name>
</gene>
<organism evidence="1 2">
    <name type="scientific">Fuerstiella marisgermanici</name>
    <dbReference type="NCBI Taxonomy" id="1891926"/>
    <lineage>
        <taxon>Bacteria</taxon>
        <taxon>Pseudomonadati</taxon>
        <taxon>Planctomycetota</taxon>
        <taxon>Planctomycetia</taxon>
        <taxon>Planctomycetales</taxon>
        <taxon>Planctomycetaceae</taxon>
        <taxon>Fuerstiella</taxon>
    </lineage>
</organism>
<keyword evidence="2" id="KW-1185">Reference proteome</keyword>
<protein>
    <submittedName>
        <fullName evidence="1">Uncharacterized protein</fullName>
    </submittedName>
</protein>
<evidence type="ECO:0000313" key="2">
    <source>
        <dbReference type="Proteomes" id="UP000187735"/>
    </source>
</evidence>
<accession>A0A1P8WIX2</accession>
<dbReference type="KEGG" id="fmr:Fuma_03611"/>
<reference evidence="1 2" key="1">
    <citation type="journal article" date="2016" name="Front. Microbiol.">
        <title>Fuerstia marisgermanicae gen. nov., sp. nov., an Unusual Member of the Phylum Planctomycetes from the German Wadden Sea.</title>
        <authorList>
            <person name="Kohn T."/>
            <person name="Heuer A."/>
            <person name="Jogler M."/>
            <person name="Vollmers J."/>
            <person name="Boedeker C."/>
            <person name="Bunk B."/>
            <person name="Rast P."/>
            <person name="Borchert D."/>
            <person name="Glockner I."/>
            <person name="Freese H.M."/>
            <person name="Klenk H.P."/>
            <person name="Overmann J."/>
            <person name="Kaster A.K."/>
            <person name="Rohde M."/>
            <person name="Wiegand S."/>
            <person name="Jogler C."/>
        </authorList>
    </citation>
    <scope>NUCLEOTIDE SEQUENCE [LARGE SCALE GENOMIC DNA]</scope>
    <source>
        <strain evidence="1 2">NH11</strain>
    </source>
</reference>
<dbReference type="Proteomes" id="UP000187735">
    <property type="component" value="Chromosome"/>
</dbReference>
<name>A0A1P8WIX2_9PLAN</name>
<evidence type="ECO:0000313" key="1">
    <source>
        <dbReference type="EMBL" id="APZ93993.1"/>
    </source>
</evidence>
<dbReference type="EMBL" id="CP017641">
    <property type="protein sequence ID" value="APZ93993.1"/>
    <property type="molecule type" value="Genomic_DNA"/>
</dbReference>
<dbReference type="AlphaFoldDB" id="A0A1P8WIX2"/>
<dbReference type="STRING" id="1891926.Fuma_03611"/>